<dbReference type="GO" id="GO:0003723">
    <property type="term" value="F:RNA binding"/>
    <property type="evidence" value="ECO:0007669"/>
    <property type="project" value="TreeGrafter"/>
</dbReference>
<keyword evidence="5" id="KW-0689">Ribosomal protein</keyword>
<dbReference type="SUPFAM" id="SSF50104">
    <property type="entry name" value="Translation proteins SH3-like domain"/>
    <property type="match status" value="1"/>
</dbReference>
<evidence type="ECO:0000256" key="1">
    <source>
        <dbReference type="ARBA" id="ARBA00004229"/>
    </source>
</evidence>
<keyword evidence="6" id="KW-0687">Ribonucleoprotein</keyword>
<dbReference type="Gene3D" id="2.30.30.30">
    <property type="match status" value="1"/>
</dbReference>
<comment type="caution">
    <text evidence="7">The sequence shown here is derived from an EMBL/GenBank/DDBJ whole genome shotgun (WGS) entry which is preliminary data.</text>
</comment>
<accession>A0A9W7BFH9</accession>
<dbReference type="InterPro" id="IPR014722">
    <property type="entry name" value="Rib_uL2_dom2"/>
</dbReference>
<dbReference type="OrthoDB" id="2436667at2759"/>
<evidence type="ECO:0000256" key="3">
    <source>
        <dbReference type="ARBA" id="ARBA00022528"/>
    </source>
</evidence>
<proteinExistence type="inferred from homology"/>
<evidence type="ECO:0000313" key="8">
    <source>
        <dbReference type="Proteomes" id="UP001165085"/>
    </source>
</evidence>
<dbReference type="PANTHER" id="PTHR10715:SF0">
    <property type="entry name" value="LARGE RIBOSOMAL SUBUNIT PROTEIN EL6"/>
    <property type="match status" value="1"/>
</dbReference>
<gene>
    <name evidence="7" type="ORF">TrST_g1877</name>
</gene>
<dbReference type="Proteomes" id="UP001165085">
    <property type="component" value="Unassembled WGS sequence"/>
</dbReference>
<dbReference type="AlphaFoldDB" id="A0A9W7BFH9"/>
<comment type="similarity">
    <text evidence="2">Belongs to the eukaryotic ribosomal protein eL6 family.</text>
</comment>
<dbReference type="InterPro" id="IPR008991">
    <property type="entry name" value="Translation_prot_SH3-like_sf"/>
</dbReference>
<name>A0A9W7BFH9_9STRA</name>
<dbReference type="EMBL" id="BRXY01000367">
    <property type="protein sequence ID" value="GMH90131.1"/>
    <property type="molecule type" value="Genomic_DNA"/>
</dbReference>
<dbReference type="InterPro" id="IPR000915">
    <property type="entry name" value="60S_ribosomal_eL6"/>
</dbReference>
<dbReference type="GO" id="GO:0003735">
    <property type="term" value="F:structural constituent of ribosome"/>
    <property type="evidence" value="ECO:0007669"/>
    <property type="project" value="InterPro"/>
</dbReference>
<organism evidence="7 8">
    <name type="scientific">Triparma strigata</name>
    <dbReference type="NCBI Taxonomy" id="1606541"/>
    <lineage>
        <taxon>Eukaryota</taxon>
        <taxon>Sar</taxon>
        <taxon>Stramenopiles</taxon>
        <taxon>Ochrophyta</taxon>
        <taxon>Bolidophyceae</taxon>
        <taxon>Parmales</taxon>
        <taxon>Triparmaceae</taxon>
        <taxon>Triparma</taxon>
    </lineage>
</organism>
<evidence type="ECO:0000256" key="5">
    <source>
        <dbReference type="ARBA" id="ARBA00022980"/>
    </source>
</evidence>
<sequence>MTRSFVATGGPKKAAKTVAAKGKSARMYPADDVAVPMKSRKGTRAPTKVRASITPGTVVILLSGRFRGKRAVCLKILDSGLLLVSGPYKVNGIPLKRVNQAYVIATSTKVDVSGVKVPATVNDAYFAQATSNSVKSEDKFFDNERKAAIVSDQRKADQKAVDDGLMKVVTKEPMLKQYLNAKFSLTKNDRPHNMKF</sequence>
<evidence type="ECO:0000256" key="6">
    <source>
        <dbReference type="ARBA" id="ARBA00023274"/>
    </source>
</evidence>
<reference evidence="8" key="1">
    <citation type="journal article" date="2023" name="Commun. Biol.">
        <title>Genome analysis of Parmales, the sister group of diatoms, reveals the evolutionary specialization of diatoms from phago-mixotrophs to photoautotrophs.</title>
        <authorList>
            <person name="Ban H."/>
            <person name="Sato S."/>
            <person name="Yoshikawa S."/>
            <person name="Yamada K."/>
            <person name="Nakamura Y."/>
            <person name="Ichinomiya M."/>
            <person name="Sato N."/>
            <person name="Blanc-Mathieu R."/>
            <person name="Endo H."/>
            <person name="Kuwata A."/>
            <person name="Ogata H."/>
        </authorList>
    </citation>
    <scope>NUCLEOTIDE SEQUENCE [LARGE SCALE GENOMIC DNA]</scope>
    <source>
        <strain evidence="8">NIES 3701</strain>
    </source>
</reference>
<dbReference type="GO" id="GO:0000027">
    <property type="term" value="P:ribosomal large subunit assembly"/>
    <property type="evidence" value="ECO:0007669"/>
    <property type="project" value="TreeGrafter"/>
</dbReference>
<dbReference type="GO" id="GO:0022625">
    <property type="term" value="C:cytosolic large ribosomal subunit"/>
    <property type="evidence" value="ECO:0007669"/>
    <property type="project" value="TreeGrafter"/>
</dbReference>
<dbReference type="InterPro" id="IPR041997">
    <property type="entry name" value="Ribosomal_eL6_KOW"/>
</dbReference>
<keyword evidence="8" id="KW-1185">Reference proteome</keyword>
<evidence type="ECO:0008006" key="9">
    <source>
        <dbReference type="Google" id="ProtNLM"/>
    </source>
</evidence>
<keyword evidence="4" id="KW-0934">Plastid</keyword>
<evidence type="ECO:0000256" key="4">
    <source>
        <dbReference type="ARBA" id="ARBA00022640"/>
    </source>
</evidence>
<dbReference type="PANTHER" id="PTHR10715">
    <property type="entry name" value="60S RIBOSOMAL PROTEIN L6"/>
    <property type="match status" value="1"/>
</dbReference>
<dbReference type="FunFam" id="2.30.30.30:FF:000014">
    <property type="entry name" value="60S ribosomal protein L6"/>
    <property type="match status" value="1"/>
</dbReference>
<dbReference type="GO" id="GO:0009507">
    <property type="term" value="C:chloroplast"/>
    <property type="evidence" value="ECO:0007669"/>
    <property type="project" value="UniProtKB-SubCell"/>
</dbReference>
<comment type="subcellular location">
    <subcellularLocation>
        <location evidence="1">Plastid</location>
        <location evidence="1">Chloroplast</location>
    </subcellularLocation>
</comment>
<protein>
    <recommendedName>
        <fullName evidence="9">60S ribosomal protein L6</fullName>
    </recommendedName>
</protein>
<dbReference type="Pfam" id="PF01159">
    <property type="entry name" value="Ribosomal_L6e"/>
    <property type="match status" value="1"/>
</dbReference>
<evidence type="ECO:0000256" key="2">
    <source>
        <dbReference type="ARBA" id="ARBA00010592"/>
    </source>
</evidence>
<dbReference type="GO" id="GO:0002181">
    <property type="term" value="P:cytoplasmic translation"/>
    <property type="evidence" value="ECO:0007669"/>
    <property type="project" value="TreeGrafter"/>
</dbReference>
<keyword evidence="3" id="KW-0150">Chloroplast</keyword>
<evidence type="ECO:0000313" key="7">
    <source>
        <dbReference type="EMBL" id="GMH90131.1"/>
    </source>
</evidence>
<dbReference type="CDD" id="cd13156">
    <property type="entry name" value="KOW_RPL6"/>
    <property type="match status" value="1"/>
</dbReference>